<dbReference type="PANTHER" id="PTHR38848">
    <property type="entry name" value="G-PROTEIN COUPLED RECEPTORS FAMILY 3 PROFILE DOMAIN-CONTAINING PROTEIN"/>
    <property type="match status" value="1"/>
</dbReference>
<name>A0A084G8K9_PSEDA</name>
<feature type="region of interest" description="Disordered" evidence="1">
    <location>
        <begin position="145"/>
        <end position="192"/>
    </location>
</feature>
<dbReference type="VEuPathDB" id="FungiDB:SAPIO_CDS4284"/>
<dbReference type="Proteomes" id="UP000028545">
    <property type="component" value="Unassembled WGS sequence"/>
</dbReference>
<reference evidence="3 4" key="1">
    <citation type="journal article" date="2014" name="Genome Announc.">
        <title>Draft genome sequence of the pathogenic fungus Scedosporium apiospermum.</title>
        <authorList>
            <person name="Vandeputte P."/>
            <person name="Ghamrawi S."/>
            <person name="Rechenmann M."/>
            <person name="Iltis A."/>
            <person name="Giraud S."/>
            <person name="Fleury M."/>
            <person name="Thornton C."/>
            <person name="Delhaes L."/>
            <person name="Meyer W."/>
            <person name="Papon N."/>
            <person name="Bouchara J.P."/>
        </authorList>
    </citation>
    <scope>NUCLEOTIDE SEQUENCE [LARGE SCALE GENOMIC DNA]</scope>
    <source>
        <strain evidence="3 4">IHEM 14462</strain>
    </source>
</reference>
<proteinExistence type="predicted"/>
<sequence>MARAELLPRSPDGVPLAGSVMSMVVSLVATTVLAALLYLYSFKHMPRTAANVRLRNIAFRTFVGGCLMLISSIANLTVLMSLNGEPGWVCFMSCNCDITFCALVINWVTSKDRSEPSSQISATTGGNSGDDSNLLGGRSLSMPLPAATAPSSNAISSTHDTAGGLPLATITRSPVGPRDTAAKIPSPVRGYR</sequence>
<keyword evidence="4" id="KW-1185">Reference proteome</keyword>
<keyword evidence="2" id="KW-0472">Membrane</keyword>
<dbReference type="RefSeq" id="XP_016643470.1">
    <property type="nucleotide sequence ID" value="XM_016786868.1"/>
</dbReference>
<evidence type="ECO:0000313" key="4">
    <source>
        <dbReference type="Proteomes" id="UP000028545"/>
    </source>
</evidence>
<keyword evidence="2" id="KW-1133">Transmembrane helix</keyword>
<dbReference type="OrthoDB" id="3210850at2759"/>
<keyword evidence="2" id="KW-0812">Transmembrane</keyword>
<organism evidence="3 4">
    <name type="scientific">Pseudallescheria apiosperma</name>
    <name type="common">Scedosporium apiospermum</name>
    <dbReference type="NCBI Taxonomy" id="563466"/>
    <lineage>
        <taxon>Eukaryota</taxon>
        <taxon>Fungi</taxon>
        <taxon>Dikarya</taxon>
        <taxon>Ascomycota</taxon>
        <taxon>Pezizomycotina</taxon>
        <taxon>Sordariomycetes</taxon>
        <taxon>Hypocreomycetidae</taxon>
        <taxon>Microascales</taxon>
        <taxon>Microascaceae</taxon>
        <taxon>Scedosporium</taxon>
    </lineage>
</organism>
<dbReference type="GeneID" id="27723356"/>
<gene>
    <name evidence="3" type="ORF">SAPIO_CDS4284</name>
</gene>
<dbReference type="EMBL" id="JOWA01000091">
    <property type="protein sequence ID" value="KEZ43671.1"/>
    <property type="molecule type" value="Genomic_DNA"/>
</dbReference>
<evidence type="ECO:0000256" key="1">
    <source>
        <dbReference type="SAM" id="MobiDB-lite"/>
    </source>
</evidence>
<dbReference type="KEGG" id="sapo:SAPIO_CDS4284"/>
<protein>
    <recommendedName>
        <fullName evidence="5">Transmembrane protein</fullName>
    </recommendedName>
</protein>
<evidence type="ECO:0000313" key="3">
    <source>
        <dbReference type="EMBL" id="KEZ43671.1"/>
    </source>
</evidence>
<comment type="caution">
    <text evidence="3">The sequence shown here is derived from an EMBL/GenBank/DDBJ whole genome shotgun (WGS) entry which is preliminary data.</text>
</comment>
<feature type="region of interest" description="Disordered" evidence="1">
    <location>
        <begin position="115"/>
        <end position="134"/>
    </location>
</feature>
<dbReference type="AlphaFoldDB" id="A0A084G8K9"/>
<feature type="transmembrane region" description="Helical" evidence="2">
    <location>
        <begin position="61"/>
        <end position="80"/>
    </location>
</feature>
<accession>A0A084G8K9</accession>
<feature type="transmembrane region" description="Helical" evidence="2">
    <location>
        <begin position="20"/>
        <end position="40"/>
    </location>
</feature>
<evidence type="ECO:0000256" key="2">
    <source>
        <dbReference type="SAM" id="Phobius"/>
    </source>
</evidence>
<feature type="compositionally biased region" description="Polar residues" evidence="1">
    <location>
        <begin position="116"/>
        <end position="131"/>
    </location>
</feature>
<dbReference type="HOGENOM" id="CLU_1415930_0_0_1"/>
<evidence type="ECO:0008006" key="5">
    <source>
        <dbReference type="Google" id="ProtNLM"/>
    </source>
</evidence>
<dbReference type="PANTHER" id="PTHR38848:SF3">
    <property type="entry name" value="G-PROTEIN COUPLED RECEPTORS FAMILY 3 PROFILE DOMAIN-CONTAINING PROTEIN"/>
    <property type="match status" value="1"/>
</dbReference>
<feature type="compositionally biased region" description="Polar residues" evidence="1">
    <location>
        <begin position="149"/>
        <end position="160"/>
    </location>
</feature>